<dbReference type="EMBL" id="JAYWIO010000007">
    <property type="protein sequence ID" value="KAK7250924.1"/>
    <property type="molecule type" value="Genomic_DNA"/>
</dbReference>
<evidence type="ECO:0000313" key="9">
    <source>
        <dbReference type="Proteomes" id="UP001372338"/>
    </source>
</evidence>
<sequence>MKFMKLGSKPDSFQSDGDNIRYVATELATDMAINVGDVKFYLHKFPLLSKSARFQKLVAHTNEESNDEVHIHDIPGGPAAFEICVKFCYGMTVTLNAYNVVAARCAAEYLEMYETVEKGNLIYKIEVFLNSSIFRSWKDSIIVLQTTKSLLPWSEELKVVSHCLDSIATKASIDTSKVEWSYTYNRKKLPSENGDDPHWNGVRKPQIVPKDWWVEDLCDLQLDLFKRVITAIITKGNVSGAVIGEALNAYASRRMPGFSKGQGGDIVKNRLLLETVVQLLPTDTGSVSFNFLMKLLRAAIVLESGEAIFDVDTVQRLVEEFVAHQQHAQTDILLEDELLENSSPRVVSDPSKMKVAKLVDGYLAEIARDPNLPVSKFVHLAELVSSFPRPSHDGLYRAIALYLKEHPGISKSERKRICRLMDCRKLSAEACMHAVQNERLPMRVVVQVLFFEQMRATPSSGGNSTADLPGSIRALLPGGSHGSSRSTATTNAEEEWDAVGTAEQINALKGELATLKLSGGGNVGSGRNSHDGGKGNAEKVTASKMKNLMSKKIFSKIWSSKERSGELTGSDTSESPDSTIAEETKSTPSRSRRVSVS</sequence>
<dbReference type="PANTHER" id="PTHR32370">
    <property type="entry name" value="OS12G0117600 PROTEIN"/>
    <property type="match status" value="1"/>
</dbReference>
<dbReference type="CDD" id="cd18312">
    <property type="entry name" value="BTB_POZ_NPY3-like"/>
    <property type="match status" value="1"/>
</dbReference>
<dbReference type="Pfam" id="PF00651">
    <property type="entry name" value="BTB"/>
    <property type="match status" value="1"/>
</dbReference>
<comment type="caution">
    <text evidence="8">The sequence shown here is derived from an EMBL/GenBank/DDBJ whole genome shotgun (WGS) entry which is preliminary data.</text>
</comment>
<comment type="pathway">
    <text evidence="2">Protein modification; protein ubiquitination.</text>
</comment>
<dbReference type="Proteomes" id="UP001372338">
    <property type="component" value="Unassembled WGS sequence"/>
</dbReference>
<feature type="compositionally biased region" description="Basic and acidic residues" evidence="5">
    <location>
        <begin position="528"/>
        <end position="537"/>
    </location>
</feature>
<accession>A0AAN9E843</accession>
<evidence type="ECO:0000256" key="4">
    <source>
        <dbReference type="PROSITE-ProRule" id="PRU00982"/>
    </source>
</evidence>
<dbReference type="Gene3D" id="3.30.710.10">
    <property type="entry name" value="Potassium Channel Kv1.1, Chain A"/>
    <property type="match status" value="1"/>
</dbReference>
<name>A0AAN9E843_CROPI</name>
<gene>
    <name evidence="8" type="ORF">RIF29_33704</name>
</gene>
<feature type="region of interest" description="Disordered" evidence="5">
    <location>
        <begin position="519"/>
        <end position="538"/>
    </location>
</feature>
<keyword evidence="3" id="KW-0833">Ubl conjugation pathway</keyword>
<dbReference type="Pfam" id="PF03000">
    <property type="entry name" value="NPH3"/>
    <property type="match status" value="1"/>
</dbReference>
<evidence type="ECO:0000256" key="3">
    <source>
        <dbReference type="ARBA" id="ARBA00022786"/>
    </source>
</evidence>
<evidence type="ECO:0000259" key="7">
    <source>
        <dbReference type="PROSITE" id="PS51649"/>
    </source>
</evidence>
<feature type="compositionally biased region" description="Polar residues" evidence="5">
    <location>
        <begin position="567"/>
        <end position="578"/>
    </location>
</feature>
<dbReference type="PROSITE" id="PS51649">
    <property type="entry name" value="NPH3"/>
    <property type="match status" value="1"/>
</dbReference>
<dbReference type="PROSITE" id="PS50097">
    <property type="entry name" value="BTB"/>
    <property type="match status" value="1"/>
</dbReference>
<feature type="compositionally biased region" description="Polar residues" evidence="5">
    <location>
        <begin position="482"/>
        <end position="491"/>
    </location>
</feature>
<evidence type="ECO:0000256" key="1">
    <source>
        <dbReference type="ARBA" id="ARBA00004184"/>
    </source>
</evidence>
<evidence type="ECO:0000259" key="6">
    <source>
        <dbReference type="PROSITE" id="PS50097"/>
    </source>
</evidence>
<dbReference type="InterPro" id="IPR027356">
    <property type="entry name" value="NPH3_dom"/>
</dbReference>
<evidence type="ECO:0000256" key="5">
    <source>
        <dbReference type="SAM" id="MobiDB-lite"/>
    </source>
</evidence>
<feature type="region of interest" description="Disordered" evidence="5">
    <location>
        <begin position="458"/>
        <end position="495"/>
    </location>
</feature>
<comment type="similarity">
    <text evidence="4">Belongs to the NPH3 family.</text>
</comment>
<comment type="subcellular location">
    <subcellularLocation>
        <location evidence="1">Endomembrane system</location>
        <topology evidence="1">Peripheral membrane protein</topology>
    </subcellularLocation>
</comment>
<reference evidence="8 9" key="1">
    <citation type="submission" date="2024-01" db="EMBL/GenBank/DDBJ databases">
        <title>The genomes of 5 underutilized Papilionoideae crops provide insights into root nodulation and disease resistanc.</title>
        <authorList>
            <person name="Yuan L."/>
        </authorList>
    </citation>
    <scope>NUCLEOTIDE SEQUENCE [LARGE SCALE GENOMIC DNA]</scope>
    <source>
        <strain evidence="8">ZHUSHIDOU_FW_LH</strain>
        <tissue evidence="8">Leaf</tissue>
    </source>
</reference>
<dbReference type="InterPro" id="IPR043454">
    <property type="entry name" value="NPH3/RPT2-like"/>
</dbReference>
<evidence type="ECO:0000313" key="8">
    <source>
        <dbReference type="EMBL" id="KAK7250924.1"/>
    </source>
</evidence>
<proteinExistence type="inferred from homology"/>
<feature type="region of interest" description="Disordered" evidence="5">
    <location>
        <begin position="559"/>
        <end position="597"/>
    </location>
</feature>
<protein>
    <submittedName>
        <fullName evidence="8">Uncharacterized protein</fullName>
    </submittedName>
</protein>
<keyword evidence="9" id="KW-1185">Reference proteome</keyword>
<dbReference type="SUPFAM" id="SSF54695">
    <property type="entry name" value="POZ domain"/>
    <property type="match status" value="1"/>
</dbReference>
<organism evidence="8 9">
    <name type="scientific">Crotalaria pallida</name>
    <name type="common">Smooth rattlebox</name>
    <name type="synonym">Crotalaria striata</name>
    <dbReference type="NCBI Taxonomy" id="3830"/>
    <lineage>
        <taxon>Eukaryota</taxon>
        <taxon>Viridiplantae</taxon>
        <taxon>Streptophyta</taxon>
        <taxon>Embryophyta</taxon>
        <taxon>Tracheophyta</taxon>
        <taxon>Spermatophyta</taxon>
        <taxon>Magnoliopsida</taxon>
        <taxon>eudicotyledons</taxon>
        <taxon>Gunneridae</taxon>
        <taxon>Pentapetalae</taxon>
        <taxon>rosids</taxon>
        <taxon>fabids</taxon>
        <taxon>Fabales</taxon>
        <taxon>Fabaceae</taxon>
        <taxon>Papilionoideae</taxon>
        <taxon>50 kb inversion clade</taxon>
        <taxon>genistoids sensu lato</taxon>
        <taxon>core genistoids</taxon>
        <taxon>Crotalarieae</taxon>
        <taxon>Crotalaria</taxon>
    </lineage>
</organism>
<feature type="domain" description="NPH3" evidence="7">
    <location>
        <begin position="211"/>
        <end position="455"/>
    </location>
</feature>
<feature type="domain" description="BTB" evidence="6">
    <location>
        <begin position="29"/>
        <end position="97"/>
    </location>
</feature>
<evidence type="ECO:0000256" key="2">
    <source>
        <dbReference type="ARBA" id="ARBA00004906"/>
    </source>
</evidence>
<dbReference type="InterPro" id="IPR011333">
    <property type="entry name" value="SKP1/BTB/POZ_sf"/>
</dbReference>
<dbReference type="AlphaFoldDB" id="A0AAN9E843"/>
<dbReference type="GO" id="GO:0012505">
    <property type="term" value="C:endomembrane system"/>
    <property type="evidence" value="ECO:0007669"/>
    <property type="project" value="UniProtKB-SubCell"/>
</dbReference>
<dbReference type="InterPro" id="IPR000210">
    <property type="entry name" value="BTB/POZ_dom"/>
</dbReference>